<protein>
    <recommendedName>
        <fullName evidence="1">non-specific serine/threonine protein kinase</fullName>
        <ecNumber evidence="1">2.7.11.1</ecNumber>
    </recommendedName>
</protein>
<dbReference type="EMBL" id="CM003108">
    <property type="protein sequence ID" value="KUI73954.1"/>
    <property type="molecule type" value="Genomic_DNA"/>
</dbReference>
<dbReference type="InterPro" id="IPR040976">
    <property type="entry name" value="Pkinase_fungal"/>
</dbReference>
<dbReference type="AlphaFoldDB" id="A0A194WC23"/>
<dbReference type="Pfam" id="PF17667">
    <property type="entry name" value="Pkinase_fungal"/>
    <property type="match status" value="1"/>
</dbReference>
<dbReference type="PROSITE" id="PS00109">
    <property type="entry name" value="PROTEIN_KINASE_TYR"/>
    <property type="match status" value="1"/>
</dbReference>
<dbReference type="EC" id="2.7.11.1" evidence="1"/>
<dbReference type="Gene3D" id="1.10.510.10">
    <property type="entry name" value="Transferase(Phosphotransferase) domain 1"/>
    <property type="match status" value="1"/>
</dbReference>
<dbReference type="InterPro" id="IPR008266">
    <property type="entry name" value="Tyr_kinase_AS"/>
</dbReference>
<evidence type="ECO:0000256" key="3">
    <source>
        <dbReference type="ARBA" id="ARBA00048679"/>
    </source>
</evidence>
<accession>A0A194WC23</accession>
<keyword evidence="6" id="KW-1185">Reference proteome</keyword>
<evidence type="ECO:0000313" key="6">
    <source>
        <dbReference type="Proteomes" id="UP000078559"/>
    </source>
</evidence>
<sequence>MDEARSKIIEDHPIGEGLASFRSACESKGVSPATLDDIDRQVLQRLSYNLIWALGDLEASQLLPASRGENLMRDLIRLGPSIYSTDFDVNRTKPLLRAALAETVNDALIWNSAYRAVIELTPDPQPIASSVTQTPYTLHTGACSNTSENRQYLDKVLKQELGIIHVGVQGFREKFFGGVAGLEAASAAVLQKCTEGGLLLNNDGWVGWPEDANEDGVLCWLVETINKLTAFATGYISTPPARRQPVAQPNISILGSVGKRKMDIGFFDGLISNSNTRKGSRYHWRQVIVPGELKSNPTADTPSQAGLDLARYAREVFAAQDNRRYVLGFTLCGSFMRLWEFDRLGAIASEKFDIHEDALQFVYTILGFIWASDTELGFDPTILTVDGQRFIQIERNNQTEHLILDRVIRCSSCIAGRATICWKAHRKGSPQSPLVVKDSWQYTERSEEGELLHETTAKGVVNVARHYHHETVRVFNAVDDIQGNVRKGLAITTTEDHQHGGSDMLSTPQQGHSIAGTKRLSSQTDAIMPPKKRQAHSVPLTKAPGNVQNRIRRRIIMSDYGKPIYKAGSHATLLRAFKDCIQGHQSLRSEAGLLHRDISINNMMVNEKTHDSPWTGFLIDLDYSIQEAQLLASGARDRTGTKAFMAIGVLRGEQHSFMHDLESFFWVLFWICIHYDGLGRGRVVDEFDKWKYVAMKPLAVIKLGTVADEEMFRQTMADYFTDYYKPLAPYVDKLRRAVFSDGTVNKARNEGLYSLMMEILDEASEKWTN</sequence>
<comment type="catalytic activity">
    <reaction evidence="2">
        <text>L-threonyl-[protein] + ATP = O-phospho-L-threonyl-[protein] + ADP + H(+)</text>
        <dbReference type="Rhea" id="RHEA:46608"/>
        <dbReference type="Rhea" id="RHEA-COMP:11060"/>
        <dbReference type="Rhea" id="RHEA-COMP:11605"/>
        <dbReference type="ChEBI" id="CHEBI:15378"/>
        <dbReference type="ChEBI" id="CHEBI:30013"/>
        <dbReference type="ChEBI" id="CHEBI:30616"/>
        <dbReference type="ChEBI" id="CHEBI:61977"/>
        <dbReference type="ChEBI" id="CHEBI:456216"/>
        <dbReference type="EC" id="2.7.11.1"/>
    </reaction>
</comment>
<dbReference type="PANTHER" id="PTHR38248:SF2">
    <property type="entry name" value="FUNK1 11"/>
    <property type="match status" value="1"/>
</dbReference>
<evidence type="ECO:0000256" key="1">
    <source>
        <dbReference type="ARBA" id="ARBA00012513"/>
    </source>
</evidence>
<dbReference type="OrthoDB" id="5584477at2759"/>
<proteinExistence type="predicted"/>
<organism evidence="5 6">
    <name type="scientific">Cytospora mali</name>
    <name type="common">Apple Valsa canker fungus</name>
    <name type="synonym">Valsa mali</name>
    <dbReference type="NCBI Taxonomy" id="578113"/>
    <lineage>
        <taxon>Eukaryota</taxon>
        <taxon>Fungi</taxon>
        <taxon>Dikarya</taxon>
        <taxon>Ascomycota</taxon>
        <taxon>Pezizomycotina</taxon>
        <taxon>Sordariomycetes</taxon>
        <taxon>Sordariomycetidae</taxon>
        <taxon>Diaporthales</taxon>
        <taxon>Cytosporaceae</taxon>
        <taxon>Cytospora</taxon>
    </lineage>
</organism>
<gene>
    <name evidence="5" type="ORF">VM1G_09464</name>
</gene>
<dbReference type="PANTHER" id="PTHR38248">
    <property type="entry name" value="FUNK1 6"/>
    <property type="match status" value="1"/>
</dbReference>
<feature type="domain" description="Fungal-type protein kinase" evidence="4">
    <location>
        <begin position="262"/>
        <end position="672"/>
    </location>
</feature>
<evidence type="ECO:0000313" key="5">
    <source>
        <dbReference type="EMBL" id="KUI73954.1"/>
    </source>
</evidence>
<name>A0A194WC23_CYTMA</name>
<dbReference type="Proteomes" id="UP000078559">
    <property type="component" value="Chromosome 11"/>
</dbReference>
<reference evidence="5" key="1">
    <citation type="submission" date="2014-12" db="EMBL/GenBank/DDBJ databases">
        <title>Genome Sequence of Valsa Canker Pathogens Uncovers a Specific Adaption of Colonization on Woody Bark.</title>
        <authorList>
            <person name="Yin Z."/>
            <person name="Liu H."/>
            <person name="Gao X."/>
            <person name="Li Z."/>
            <person name="Song N."/>
            <person name="Ke X."/>
            <person name="Dai Q."/>
            <person name="Wu Y."/>
            <person name="Sun Y."/>
            <person name="Xu J.-R."/>
            <person name="Kang Z.K."/>
            <person name="Wang L."/>
            <person name="Huang L."/>
        </authorList>
    </citation>
    <scope>NUCLEOTIDE SEQUENCE [LARGE SCALE GENOMIC DNA]</scope>
    <source>
        <strain evidence="5">03-8</strain>
    </source>
</reference>
<dbReference type="SUPFAM" id="SSF56112">
    <property type="entry name" value="Protein kinase-like (PK-like)"/>
    <property type="match status" value="1"/>
</dbReference>
<dbReference type="InterPro" id="IPR011009">
    <property type="entry name" value="Kinase-like_dom_sf"/>
</dbReference>
<comment type="catalytic activity">
    <reaction evidence="3">
        <text>L-seryl-[protein] + ATP = O-phospho-L-seryl-[protein] + ADP + H(+)</text>
        <dbReference type="Rhea" id="RHEA:17989"/>
        <dbReference type="Rhea" id="RHEA-COMP:9863"/>
        <dbReference type="Rhea" id="RHEA-COMP:11604"/>
        <dbReference type="ChEBI" id="CHEBI:15378"/>
        <dbReference type="ChEBI" id="CHEBI:29999"/>
        <dbReference type="ChEBI" id="CHEBI:30616"/>
        <dbReference type="ChEBI" id="CHEBI:83421"/>
        <dbReference type="ChEBI" id="CHEBI:456216"/>
        <dbReference type="EC" id="2.7.11.1"/>
    </reaction>
</comment>
<evidence type="ECO:0000259" key="4">
    <source>
        <dbReference type="Pfam" id="PF17667"/>
    </source>
</evidence>
<dbReference type="GO" id="GO:0004674">
    <property type="term" value="F:protein serine/threonine kinase activity"/>
    <property type="evidence" value="ECO:0007669"/>
    <property type="project" value="UniProtKB-EC"/>
</dbReference>
<evidence type="ECO:0000256" key="2">
    <source>
        <dbReference type="ARBA" id="ARBA00047899"/>
    </source>
</evidence>